<dbReference type="PANTHER" id="PTHR43736">
    <property type="entry name" value="ADP-RIBOSE PYROPHOSPHATASE"/>
    <property type="match status" value="1"/>
</dbReference>
<evidence type="ECO:0000313" key="4">
    <source>
        <dbReference type="EMBL" id="NNU78049.1"/>
    </source>
</evidence>
<comment type="similarity">
    <text evidence="1">Belongs to the Nudix hydrolase family.</text>
</comment>
<evidence type="ECO:0000259" key="3">
    <source>
        <dbReference type="PROSITE" id="PS51462"/>
    </source>
</evidence>
<dbReference type="PANTHER" id="PTHR43736:SF1">
    <property type="entry name" value="DIHYDRONEOPTERIN TRIPHOSPHATE DIPHOSPHATASE"/>
    <property type="match status" value="1"/>
</dbReference>
<dbReference type="InterPro" id="IPR000086">
    <property type="entry name" value="NUDIX_hydrolase_dom"/>
</dbReference>
<evidence type="ECO:0000256" key="1">
    <source>
        <dbReference type="ARBA" id="ARBA00005582"/>
    </source>
</evidence>
<dbReference type="EMBL" id="JABEYB010000018">
    <property type="protein sequence ID" value="NNU78049.1"/>
    <property type="molecule type" value="Genomic_DNA"/>
</dbReference>
<dbReference type="AlphaFoldDB" id="A0A7Y3T2F0"/>
<dbReference type="InterPro" id="IPR015797">
    <property type="entry name" value="NUDIX_hydrolase-like_dom_sf"/>
</dbReference>
<reference evidence="4 5" key="1">
    <citation type="submission" date="2020-05" db="EMBL/GenBank/DDBJ databases">
        <title>Complete genome of Clostridium estertheticum subspecies estertheticum, isolated from Vacuum packed lamb meat from New Zealand imported to Switzerland.</title>
        <authorList>
            <person name="Wambui J."/>
            <person name="Stevens M.J.A."/>
            <person name="Stephan R."/>
        </authorList>
    </citation>
    <scope>NUCLEOTIDE SEQUENCE [LARGE SCALE GENOMIC DNA]</scope>
    <source>
        <strain evidence="4 5">CEST001</strain>
    </source>
</reference>
<dbReference type="RefSeq" id="WP_171298642.1">
    <property type="nucleotide sequence ID" value="NZ_CP087099.1"/>
</dbReference>
<name>A0A7Y3T2F0_9CLOT</name>
<dbReference type="Pfam" id="PF00293">
    <property type="entry name" value="NUDIX"/>
    <property type="match status" value="1"/>
</dbReference>
<dbReference type="PROSITE" id="PS51462">
    <property type="entry name" value="NUDIX"/>
    <property type="match status" value="1"/>
</dbReference>
<dbReference type="Proteomes" id="UP000531659">
    <property type="component" value="Unassembled WGS sequence"/>
</dbReference>
<accession>A0A7Y3T2F0</accession>
<feature type="domain" description="Nudix hydrolase" evidence="3">
    <location>
        <begin position="2"/>
        <end position="129"/>
    </location>
</feature>
<keyword evidence="2" id="KW-0378">Hydrolase</keyword>
<gene>
    <name evidence="4" type="ORF">HLQ16_19230</name>
</gene>
<proteinExistence type="inferred from homology"/>
<evidence type="ECO:0000313" key="5">
    <source>
        <dbReference type="Proteomes" id="UP000531659"/>
    </source>
</evidence>
<dbReference type="GO" id="GO:0016787">
    <property type="term" value="F:hydrolase activity"/>
    <property type="evidence" value="ECO:0007669"/>
    <property type="project" value="UniProtKB-KW"/>
</dbReference>
<dbReference type="PROSITE" id="PS00893">
    <property type="entry name" value="NUDIX_BOX"/>
    <property type="match status" value="1"/>
</dbReference>
<dbReference type="SUPFAM" id="SSF55811">
    <property type="entry name" value="Nudix"/>
    <property type="match status" value="1"/>
</dbReference>
<evidence type="ECO:0000256" key="2">
    <source>
        <dbReference type="ARBA" id="ARBA00022801"/>
    </source>
</evidence>
<dbReference type="Gene3D" id="3.90.79.10">
    <property type="entry name" value="Nucleoside Triphosphate Pyrophosphohydrolase"/>
    <property type="match status" value="1"/>
</dbReference>
<organism evidence="4 5">
    <name type="scientific">Clostridium estertheticum</name>
    <dbReference type="NCBI Taxonomy" id="238834"/>
    <lineage>
        <taxon>Bacteria</taxon>
        <taxon>Bacillati</taxon>
        <taxon>Bacillota</taxon>
        <taxon>Clostridia</taxon>
        <taxon>Eubacteriales</taxon>
        <taxon>Clostridiaceae</taxon>
        <taxon>Clostridium</taxon>
    </lineage>
</organism>
<protein>
    <submittedName>
        <fullName evidence="4">NUDIX domain-containing protein</fullName>
    </submittedName>
</protein>
<dbReference type="InterPro" id="IPR020084">
    <property type="entry name" value="NUDIX_hydrolase_CS"/>
</dbReference>
<sequence>MDTYIGCSIIIKDNDNKLLIAQRSKSKKKFSLLWETVGGALKDNETPEECIRREVKEEINCSIQDLKLFKVYITNQDNRYVLIVYTGNINEQIQYNLEIEQIQWIDKSEIQKFKFCCNESEKLLDYYKYN</sequence>
<comment type="caution">
    <text evidence="4">The sequence shown here is derived from an EMBL/GenBank/DDBJ whole genome shotgun (WGS) entry which is preliminary data.</text>
</comment>